<reference evidence="2 3" key="1">
    <citation type="submission" date="2016-10" db="EMBL/GenBank/DDBJ databases">
        <authorList>
            <person name="de Groot N.N."/>
        </authorList>
    </citation>
    <scope>NUCLEOTIDE SEQUENCE [LARGE SCALE GENOMIC DNA]</scope>
    <source>
        <strain evidence="2 3">DSM 19886</strain>
    </source>
</reference>
<keyword evidence="3" id="KW-1185">Reference proteome</keyword>
<evidence type="ECO:0000313" key="3">
    <source>
        <dbReference type="Proteomes" id="UP000199440"/>
    </source>
</evidence>
<proteinExistence type="predicted"/>
<gene>
    <name evidence="2" type="ORF">SAMN04488514_10133</name>
</gene>
<accession>A0A1G9I836</accession>
<evidence type="ECO:0000313" key="2">
    <source>
        <dbReference type="EMBL" id="SDL21417.1"/>
    </source>
</evidence>
<dbReference type="Proteomes" id="UP000199440">
    <property type="component" value="Unassembled WGS sequence"/>
</dbReference>
<feature type="transmembrane region" description="Helical" evidence="1">
    <location>
        <begin position="188"/>
        <end position="208"/>
    </location>
</feature>
<dbReference type="AlphaFoldDB" id="A0A1G9I836"/>
<feature type="transmembrane region" description="Helical" evidence="1">
    <location>
        <begin position="353"/>
        <end position="369"/>
    </location>
</feature>
<organism evidence="2 3">
    <name type="scientific">Kriegella aquimaris</name>
    <dbReference type="NCBI Taxonomy" id="192904"/>
    <lineage>
        <taxon>Bacteria</taxon>
        <taxon>Pseudomonadati</taxon>
        <taxon>Bacteroidota</taxon>
        <taxon>Flavobacteriia</taxon>
        <taxon>Flavobacteriales</taxon>
        <taxon>Flavobacteriaceae</taxon>
        <taxon>Kriegella</taxon>
    </lineage>
</organism>
<dbReference type="RefSeq" id="WP_143017545.1">
    <property type="nucleotide sequence ID" value="NZ_FNGV01000001.1"/>
</dbReference>
<feature type="transmembrane region" description="Helical" evidence="1">
    <location>
        <begin position="59"/>
        <end position="79"/>
    </location>
</feature>
<keyword evidence="1" id="KW-1133">Transmembrane helix</keyword>
<feature type="transmembrane region" description="Helical" evidence="1">
    <location>
        <begin position="252"/>
        <end position="271"/>
    </location>
</feature>
<feature type="transmembrane region" description="Helical" evidence="1">
    <location>
        <begin position="91"/>
        <end position="115"/>
    </location>
</feature>
<name>A0A1G9I836_9FLAO</name>
<feature type="transmembrane region" description="Helical" evidence="1">
    <location>
        <begin position="220"/>
        <end position="240"/>
    </location>
</feature>
<feature type="transmembrane region" description="Helical" evidence="1">
    <location>
        <begin position="32"/>
        <end position="47"/>
    </location>
</feature>
<feature type="transmembrane region" description="Helical" evidence="1">
    <location>
        <begin position="325"/>
        <end position="347"/>
    </location>
</feature>
<feature type="transmembrane region" description="Helical" evidence="1">
    <location>
        <begin position="389"/>
        <end position="410"/>
    </location>
</feature>
<evidence type="ECO:0000256" key="1">
    <source>
        <dbReference type="SAM" id="Phobius"/>
    </source>
</evidence>
<dbReference type="OrthoDB" id="920620at2"/>
<feature type="transmembrane region" description="Helical" evidence="1">
    <location>
        <begin position="127"/>
        <end position="145"/>
    </location>
</feature>
<feature type="transmembrane region" description="Helical" evidence="1">
    <location>
        <begin position="291"/>
        <end position="313"/>
    </location>
</feature>
<dbReference type="EMBL" id="FNGV01000001">
    <property type="protein sequence ID" value="SDL21417.1"/>
    <property type="molecule type" value="Genomic_DNA"/>
</dbReference>
<keyword evidence="1" id="KW-0812">Transmembrane</keyword>
<feature type="transmembrane region" description="Helical" evidence="1">
    <location>
        <begin position="160"/>
        <end position="176"/>
    </location>
</feature>
<sequence length="424" mass="46656">MKISNQILGILIVAMSLATAWAIRGQFGHEQGAAWAGAIGGLALVLVSKRKDWYDKMVLVALASALGWGAGGMISYGIVVGYGRADNFINVFYGLGMLFVIGSLFGLLGGGLVGMVLDSTAKKKVKWGALISEMVAGGLICYFFLVEQIGIKMTPPRSEAWAFIFGAGLAMLWHMARENRNSPIRTAIFSALGGGFGFAFGNFLQVIGNTMEIPFNMWNVMEYSIGFFGGSGMAYGVFSSKWPIDETKVKNWTNRAALFVLVVFIPLIVYRESLSYEHLIRRLGEIASLESVALTSTTFVAILLVVVAVLLLWKLSDGRYKKKDVAFFLFVYLSTYAILSFVVKGVFAGNMDLNHQLYVVNIVLIFAIFKKGRWTWFESVSEKVNIKKWTILFVTIVVIIAILSLIAANFHDGLHGAHNRFPVD</sequence>
<protein>
    <submittedName>
        <fullName evidence="2">Uncharacterized protein</fullName>
    </submittedName>
</protein>
<keyword evidence="1" id="KW-0472">Membrane</keyword>